<dbReference type="OrthoDB" id="9844801at2"/>
<organism evidence="3 4">
    <name type="scientific">Endozoicomonas numazuensis</name>
    <dbReference type="NCBI Taxonomy" id="1137799"/>
    <lineage>
        <taxon>Bacteria</taxon>
        <taxon>Pseudomonadati</taxon>
        <taxon>Pseudomonadota</taxon>
        <taxon>Gammaproteobacteria</taxon>
        <taxon>Oceanospirillales</taxon>
        <taxon>Endozoicomonadaceae</taxon>
        <taxon>Endozoicomonas</taxon>
    </lineage>
</organism>
<gene>
    <name evidence="3" type="ORF">GZ78_03435</name>
</gene>
<dbReference type="STRING" id="1137799.GZ78_03435"/>
<proteinExistence type="predicted"/>
<evidence type="ECO:0000256" key="1">
    <source>
        <dbReference type="SAM" id="MobiDB-lite"/>
    </source>
</evidence>
<evidence type="ECO:0000313" key="4">
    <source>
        <dbReference type="Proteomes" id="UP000028073"/>
    </source>
</evidence>
<keyword evidence="2" id="KW-0812">Transmembrane</keyword>
<dbReference type="Proteomes" id="UP000028073">
    <property type="component" value="Unassembled WGS sequence"/>
</dbReference>
<keyword evidence="4" id="KW-1185">Reference proteome</keyword>
<dbReference type="AlphaFoldDB" id="A0A081NKV9"/>
<protein>
    <submittedName>
        <fullName evidence="3">Uncharacterized protein</fullName>
    </submittedName>
</protein>
<feature type="transmembrane region" description="Helical" evidence="2">
    <location>
        <begin position="188"/>
        <end position="205"/>
    </location>
</feature>
<comment type="caution">
    <text evidence="3">The sequence shown here is derived from an EMBL/GenBank/DDBJ whole genome shotgun (WGS) entry which is preliminary data.</text>
</comment>
<accession>A0A081NKV9</accession>
<name>A0A081NKV9_9GAMM</name>
<sequence length="219" mass="25058">MRIALLFFWYLCCTPWSFANYIPDNELENLSLLIDSLPLSFFGNSQIPEQETIFAYLCSVDKKQLGISPAKFDRCLTLDDQGIIESYSYTYPYKSRKSLYRFFIRNHQNQNDSSPWSFENNKLCYQTFLDGYRTCLIPYIEKKQVERSLSTVYSGSGSGSGEVDNEMNTEPTTPAPGEEDPYKDLKTIGITAAVFITILIVYGIIQGARDYAFKNGYSI</sequence>
<feature type="region of interest" description="Disordered" evidence="1">
    <location>
        <begin position="153"/>
        <end position="181"/>
    </location>
</feature>
<dbReference type="RefSeq" id="WP_034832698.1">
    <property type="nucleotide sequence ID" value="NZ_JOKH01000001.1"/>
</dbReference>
<keyword evidence="2" id="KW-1133">Transmembrane helix</keyword>
<dbReference type="EMBL" id="JOKH01000001">
    <property type="protein sequence ID" value="KEQ19082.1"/>
    <property type="molecule type" value="Genomic_DNA"/>
</dbReference>
<reference evidence="3 4" key="1">
    <citation type="submission" date="2014-06" db="EMBL/GenBank/DDBJ databases">
        <title>Whole Genome Sequences of Three Symbiotic Endozoicomonas Bacteria.</title>
        <authorList>
            <person name="Neave M.J."/>
            <person name="Apprill A."/>
            <person name="Voolstra C.R."/>
        </authorList>
    </citation>
    <scope>NUCLEOTIDE SEQUENCE [LARGE SCALE GENOMIC DNA]</scope>
    <source>
        <strain evidence="3 4">DSM 25634</strain>
    </source>
</reference>
<evidence type="ECO:0000256" key="2">
    <source>
        <dbReference type="SAM" id="Phobius"/>
    </source>
</evidence>
<evidence type="ECO:0000313" key="3">
    <source>
        <dbReference type="EMBL" id="KEQ19082.1"/>
    </source>
</evidence>
<keyword evidence="2" id="KW-0472">Membrane</keyword>